<evidence type="ECO:0000256" key="1">
    <source>
        <dbReference type="SAM" id="MobiDB-lite"/>
    </source>
</evidence>
<dbReference type="EMBL" id="CAAALY010008303">
    <property type="protein sequence ID" value="VEL10193.1"/>
    <property type="molecule type" value="Genomic_DNA"/>
</dbReference>
<reference evidence="3" key="1">
    <citation type="submission" date="2018-11" db="EMBL/GenBank/DDBJ databases">
        <authorList>
            <consortium name="Pathogen Informatics"/>
        </authorList>
    </citation>
    <scope>NUCLEOTIDE SEQUENCE</scope>
</reference>
<feature type="region of interest" description="Disordered" evidence="1">
    <location>
        <begin position="179"/>
        <end position="228"/>
    </location>
</feature>
<feature type="compositionally biased region" description="Basic and acidic residues" evidence="1">
    <location>
        <begin position="196"/>
        <end position="228"/>
    </location>
</feature>
<evidence type="ECO:0000313" key="3">
    <source>
        <dbReference type="EMBL" id="VEL10193.1"/>
    </source>
</evidence>
<sequence>MLPQRLPNPPNLPFSIVSFVFSTSVDFMFCQITRLVIRNFTRKDAGYYTCRTPHNTEAPGRLELVLRPQLLADYAPSPPKNKEGTENGGIITGHQISVALEEGTKTQLTCRINPRLGFPNVTQVAITWYFQGQHIISPGEVEEHRLRMAELMAQEASGLSESPVEAPSANPVANTRGIFSSPFQEEAEKTTPSGEKYVEKRTYEKGNDPARLAPREFGVEIRENNQVN</sequence>
<keyword evidence="2" id="KW-0812">Transmembrane</keyword>
<dbReference type="Proteomes" id="UP000784294">
    <property type="component" value="Unassembled WGS sequence"/>
</dbReference>
<proteinExistence type="predicted"/>
<feature type="transmembrane region" description="Helical" evidence="2">
    <location>
        <begin position="12"/>
        <end position="37"/>
    </location>
</feature>
<protein>
    <submittedName>
        <fullName evidence="3">Uncharacterized protein</fullName>
    </submittedName>
</protein>
<keyword evidence="2" id="KW-1133">Transmembrane helix</keyword>
<dbReference type="OrthoDB" id="6267812at2759"/>
<comment type="caution">
    <text evidence="3">The sequence shown here is derived from an EMBL/GenBank/DDBJ whole genome shotgun (WGS) entry which is preliminary data.</text>
</comment>
<keyword evidence="2" id="KW-0472">Membrane</keyword>
<keyword evidence="4" id="KW-1185">Reference proteome</keyword>
<evidence type="ECO:0000256" key="2">
    <source>
        <dbReference type="SAM" id="Phobius"/>
    </source>
</evidence>
<name>A0A448WF53_9PLAT</name>
<evidence type="ECO:0000313" key="4">
    <source>
        <dbReference type="Proteomes" id="UP000784294"/>
    </source>
</evidence>
<dbReference type="AlphaFoldDB" id="A0A448WF53"/>
<organism evidence="3 4">
    <name type="scientific">Protopolystoma xenopodis</name>
    <dbReference type="NCBI Taxonomy" id="117903"/>
    <lineage>
        <taxon>Eukaryota</taxon>
        <taxon>Metazoa</taxon>
        <taxon>Spiralia</taxon>
        <taxon>Lophotrochozoa</taxon>
        <taxon>Platyhelminthes</taxon>
        <taxon>Monogenea</taxon>
        <taxon>Polyopisthocotylea</taxon>
        <taxon>Polystomatidea</taxon>
        <taxon>Polystomatidae</taxon>
        <taxon>Protopolystoma</taxon>
    </lineage>
</organism>
<gene>
    <name evidence="3" type="ORF">PXEA_LOCUS3633</name>
</gene>
<accession>A0A448WF53</accession>